<sequence length="158" mass="17622">MALRCYFKLFASLVFFLLLNVMSSQSAPAFKLKSYMAYRKNNGAYPPRSDRRLMDGTSPIHFINPFVPPSESMNPFSSLYSSSGLSGSAAGSAVYRLPLRLFSNGKPHSVIHGFPSKSHHVMDFLPHAVSNIIRLPLKYISNAKPIGVYLKDPSFNYL</sequence>
<organism evidence="2 3">
    <name type="scientific">Stegodyphus mimosarum</name>
    <name type="common">African social velvet spider</name>
    <dbReference type="NCBI Taxonomy" id="407821"/>
    <lineage>
        <taxon>Eukaryota</taxon>
        <taxon>Metazoa</taxon>
        <taxon>Ecdysozoa</taxon>
        <taxon>Arthropoda</taxon>
        <taxon>Chelicerata</taxon>
        <taxon>Arachnida</taxon>
        <taxon>Araneae</taxon>
        <taxon>Araneomorphae</taxon>
        <taxon>Entelegynae</taxon>
        <taxon>Eresoidea</taxon>
        <taxon>Eresidae</taxon>
        <taxon>Stegodyphus</taxon>
    </lineage>
</organism>
<keyword evidence="3" id="KW-1185">Reference proteome</keyword>
<dbReference type="Proteomes" id="UP000054359">
    <property type="component" value="Unassembled WGS sequence"/>
</dbReference>
<evidence type="ECO:0000313" key="3">
    <source>
        <dbReference type="Proteomes" id="UP000054359"/>
    </source>
</evidence>
<feature type="signal peptide" evidence="1">
    <location>
        <begin position="1"/>
        <end position="26"/>
    </location>
</feature>
<dbReference type="OrthoDB" id="6416590at2759"/>
<dbReference type="EMBL" id="KK116065">
    <property type="protein sequence ID" value="KFM66706.1"/>
    <property type="molecule type" value="Genomic_DNA"/>
</dbReference>
<evidence type="ECO:0000313" key="2">
    <source>
        <dbReference type="EMBL" id="KFM66706.1"/>
    </source>
</evidence>
<feature type="chain" id="PRO_5001829830" evidence="1">
    <location>
        <begin position="27"/>
        <end position="158"/>
    </location>
</feature>
<dbReference type="AlphaFoldDB" id="A0A087TNL7"/>
<evidence type="ECO:0000256" key="1">
    <source>
        <dbReference type="SAM" id="SignalP"/>
    </source>
</evidence>
<proteinExistence type="predicted"/>
<feature type="non-terminal residue" evidence="2">
    <location>
        <position position="158"/>
    </location>
</feature>
<gene>
    <name evidence="2" type="ORF">X975_17778</name>
</gene>
<name>A0A087TNL7_STEMI</name>
<protein>
    <submittedName>
        <fullName evidence="2">Uncharacterized protein</fullName>
    </submittedName>
</protein>
<dbReference type="OMA" id="HSECAPA"/>
<reference evidence="2 3" key="1">
    <citation type="submission" date="2013-11" db="EMBL/GenBank/DDBJ databases">
        <title>Genome sequencing of Stegodyphus mimosarum.</title>
        <authorList>
            <person name="Bechsgaard J."/>
        </authorList>
    </citation>
    <scope>NUCLEOTIDE SEQUENCE [LARGE SCALE GENOMIC DNA]</scope>
</reference>
<keyword evidence="1" id="KW-0732">Signal</keyword>
<accession>A0A087TNL7</accession>